<evidence type="ECO:0000256" key="1">
    <source>
        <dbReference type="ARBA" id="ARBA00022500"/>
    </source>
</evidence>
<feature type="transmembrane region" description="Helical" evidence="5">
    <location>
        <begin position="12"/>
        <end position="32"/>
    </location>
</feature>
<proteinExistence type="inferred from homology"/>
<dbReference type="GO" id="GO:0006935">
    <property type="term" value="P:chemotaxis"/>
    <property type="evidence" value="ECO:0007669"/>
    <property type="project" value="UniProtKB-KW"/>
</dbReference>
<keyword evidence="5" id="KW-1133">Transmembrane helix</keyword>
<protein>
    <submittedName>
        <fullName evidence="7">DUF3365 domain-containing protein</fullName>
    </submittedName>
</protein>
<feature type="domain" description="Methyl-accepting transducer" evidence="6">
    <location>
        <begin position="266"/>
        <end position="495"/>
    </location>
</feature>
<dbReference type="SMART" id="SM00283">
    <property type="entry name" value="MA"/>
    <property type="match status" value="1"/>
</dbReference>
<feature type="region of interest" description="Disordered" evidence="4">
    <location>
        <begin position="519"/>
        <end position="599"/>
    </location>
</feature>
<dbReference type="InterPro" id="IPR004089">
    <property type="entry name" value="MCPsignal_dom"/>
</dbReference>
<dbReference type="PANTHER" id="PTHR43531">
    <property type="entry name" value="PROTEIN ICFG"/>
    <property type="match status" value="1"/>
</dbReference>
<dbReference type="GO" id="GO:0005886">
    <property type="term" value="C:plasma membrane"/>
    <property type="evidence" value="ECO:0007669"/>
    <property type="project" value="TreeGrafter"/>
</dbReference>
<evidence type="ECO:0000259" key="6">
    <source>
        <dbReference type="PROSITE" id="PS50111"/>
    </source>
</evidence>
<keyword evidence="5" id="KW-0472">Membrane</keyword>
<dbReference type="PROSITE" id="PS50111">
    <property type="entry name" value="CHEMOTAXIS_TRANSDUC_2"/>
    <property type="match status" value="1"/>
</dbReference>
<dbReference type="InterPro" id="IPR004090">
    <property type="entry name" value="Chemotax_Me-accpt_rcpt"/>
</dbReference>
<keyword evidence="5" id="KW-0812">Transmembrane</keyword>
<dbReference type="Pfam" id="PF11845">
    <property type="entry name" value="Tll0287-like"/>
    <property type="match status" value="1"/>
</dbReference>
<name>A0A7C2TJC9_9BACT</name>
<comment type="similarity">
    <text evidence="2">Belongs to the methyl-accepting chemotaxis (MCP) protein family.</text>
</comment>
<feature type="compositionally biased region" description="Low complexity" evidence="4">
    <location>
        <begin position="568"/>
        <end position="579"/>
    </location>
</feature>
<sequence>MEMKQWSLRGKIVLLGVVLPTILIIVLFRLYMVESREKTLTAFTDKARAICLTAESTRDEMEAMWRLGLFSTEQLRSFASQGQQDKILATVPVVSAWNAAMRKAEEGGYTFRVPKFHPRNPRNQPDPLEARALRTMAEQNLKEYYEIDESTNSVRYFRAVRLTETCLICHGDPANSMALWGNDRGIDPTGGRMENWKVGELHGAFQVIQSLEAADLQLQQAVGKATWIVVVGLGLMALLFATLVLRVVSYSVIRPISKIIEDLAGNSSNLMDAATQVSSASHELADGAGNQAASLEETSASLEEMSSMTRLNADNVKQTSQMVEDTRNSAETAQHSMERMGEAISSIKQSADETAVIMKTIDQIAFQTNLLALNAAVEAARAGEAGAGFAVVADEVRSLALRSSEAARNTAQLIDQSQKNADNGVAAAAQVKEILIKIVEGVNKVSQLAKEIAVASDEQAQGVNQINLAVSQVDQVTQSNAAISEEAASASEELSGQATEINTLIRELAGIVGASLPSRSLESKRSGRALAPGGKGGSKPMKALPSGADDGKEKSAAPKSARPGTRMAAPGAAGGTVAAEKGRRAEQVIPFDEDDFEDF</sequence>
<accession>A0A7C2TJC9</accession>
<dbReference type="Gene3D" id="1.10.287.950">
    <property type="entry name" value="Methyl-accepting chemotaxis protein"/>
    <property type="match status" value="1"/>
</dbReference>
<dbReference type="EMBL" id="DSDS01000087">
    <property type="protein sequence ID" value="HET97805.1"/>
    <property type="molecule type" value="Genomic_DNA"/>
</dbReference>
<organism evidence="7">
    <name type="scientific">Desulfurivibrio alkaliphilus</name>
    <dbReference type="NCBI Taxonomy" id="427923"/>
    <lineage>
        <taxon>Bacteria</taxon>
        <taxon>Pseudomonadati</taxon>
        <taxon>Thermodesulfobacteriota</taxon>
        <taxon>Desulfobulbia</taxon>
        <taxon>Desulfobulbales</taxon>
        <taxon>Desulfobulbaceae</taxon>
        <taxon>Desulfurivibrio</taxon>
    </lineage>
</organism>
<evidence type="ECO:0000256" key="2">
    <source>
        <dbReference type="ARBA" id="ARBA00029447"/>
    </source>
</evidence>
<dbReference type="InterPro" id="IPR021796">
    <property type="entry name" value="Tll0287-like_dom"/>
</dbReference>
<keyword evidence="3" id="KW-0807">Transducer</keyword>
<dbReference type="InterPro" id="IPR051310">
    <property type="entry name" value="MCP_chemotaxis"/>
</dbReference>
<dbReference type="GO" id="GO:0004888">
    <property type="term" value="F:transmembrane signaling receptor activity"/>
    <property type="evidence" value="ECO:0007669"/>
    <property type="project" value="InterPro"/>
</dbReference>
<evidence type="ECO:0000313" key="7">
    <source>
        <dbReference type="EMBL" id="HET97805.1"/>
    </source>
</evidence>
<dbReference type="AlphaFoldDB" id="A0A7C2TJC9"/>
<dbReference type="Proteomes" id="UP000885986">
    <property type="component" value="Unassembled WGS sequence"/>
</dbReference>
<dbReference type="PRINTS" id="PR00260">
    <property type="entry name" value="CHEMTRNSDUCR"/>
</dbReference>
<dbReference type="GO" id="GO:0007165">
    <property type="term" value="P:signal transduction"/>
    <property type="evidence" value="ECO:0007669"/>
    <property type="project" value="UniProtKB-KW"/>
</dbReference>
<evidence type="ECO:0000256" key="5">
    <source>
        <dbReference type="SAM" id="Phobius"/>
    </source>
</evidence>
<evidence type="ECO:0000256" key="4">
    <source>
        <dbReference type="SAM" id="MobiDB-lite"/>
    </source>
</evidence>
<evidence type="ECO:0000256" key="3">
    <source>
        <dbReference type="PROSITE-ProRule" id="PRU00284"/>
    </source>
</evidence>
<gene>
    <name evidence="7" type="ORF">ENN98_03780</name>
</gene>
<reference evidence="7" key="1">
    <citation type="journal article" date="2020" name="mSystems">
        <title>Genome- and Community-Level Interaction Insights into Carbon Utilization and Element Cycling Functions of Hydrothermarchaeota in Hydrothermal Sediment.</title>
        <authorList>
            <person name="Zhou Z."/>
            <person name="Liu Y."/>
            <person name="Xu W."/>
            <person name="Pan J."/>
            <person name="Luo Z.H."/>
            <person name="Li M."/>
        </authorList>
    </citation>
    <scope>NUCLEOTIDE SEQUENCE [LARGE SCALE GENOMIC DNA]</scope>
    <source>
        <strain evidence="7">SpSt-1224</strain>
    </source>
</reference>
<dbReference type="SUPFAM" id="SSF58104">
    <property type="entry name" value="Methyl-accepting chemotaxis protein (MCP) signaling domain"/>
    <property type="match status" value="1"/>
</dbReference>
<comment type="caution">
    <text evidence="7">The sequence shown here is derived from an EMBL/GenBank/DDBJ whole genome shotgun (WGS) entry which is preliminary data.</text>
</comment>
<dbReference type="PANTHER" id="PTHR43531:SF11">
    <property type="entry name" value="METHYL-ACCEPTING CHEMOTAXIS PROTEIN 3"/>
    <property type="match status" value="1"/>
</dbReference>
<feature type="transmembrane region" description="Helical" evidence="5">
    <location>
        <begin position="227"/>
        <end position="248"/>
    </location>
</feature>
<dbReference type="Pfam" id="PF00015">
    <property type="entry name" value="MCPsignal"/>
    <property type="match status" value="1"/>
</dbReference>
<keyword evidence="1" id="KW-0145">Chemotaxis</keyword>